<dbReference type="AlphaFoldDB" id="A0A1F6WXN1"/>
<protein>
    <submittedName>
        <fullName evidence="2">Uncharacterized protein</fullName>
    </submittedName>
</protein>
<name>A0A1F6WXN1_9BACT</name>
<reference evidence="2 3" key="1">
    <citation type="journal article" date="2016" name="Nat. Commun.">
        <title>Thousands of microbial genomes shed light on interconnected biogeochemical processes in an aquifer system.</title>
        <authorList>
            <person name="Anantharaman K."/>
            <person name="Brown C.T."/>
            <person name="Hug L.A."/>
            <person name="Sharon I."/>
            <person name="Castelle C.J."/>
            <person name="Probst A.J."/>
            <person name="Thomas B.C."/>
            <person name="Singh A."/>
            <person name="Wilkins M.J."/>
            <person name="Karaoz U."/>
            <person name="Brodie E.L."/>
            <person name="Williams K.H."/>
            <person name="Hubbard S.S."/>
            <person name="Banfield J.F."/>
        </authorList>
    </citation>
    <scope>NUCLEOTIDE SEQUENCE [LARGE SCALE GENOMIC DNA]</scope>
</reference>
<dbReference type="EMBL" id="MFUY01000001">
    <property type="protein sequence ID" value="OGI86623.1"/>
    <property type="molecule type" value="Genomic_DNA"/>
</dbReference>
<sequence>MLTVFIVDFDDGEGVPRPWDQWDQRNFATDSGAHEEVIVKQEDLAEVNHVAAREALRDDADHYTRRDKENPRGVKSKVAGKTLRAEPRGCVGGWGPGGP</sequence>
<feature type="region of interest" description="Disordered" evidence="1">
    <location>
        <begin position="59"/>
        <end position="99"/>
    </location>
</feature>
<organism evidence="2 3">
    <name type="scientific">Candidatus Nomurabacteria bacterium RIFCSPLOWO2_01_FULL_41_12</name>
    <dbReference type="NCBI Taxonomy" id="1801774"/>
    <lineage>
        <taxon>Bacteria</taxon>
        <taxon>Candidatus Nomuraibacteriota</taxon>
    </lineage>
</organism>
<feature type="compositionally biased region" description="Basic and acidic residues" evidence="1">
    <location>
        <begin position="59"/>
        <end position="72"/>
    </location>
</feature>
<dbReference type="Proteomes" id="UP000176187">
    <property type="component" value="Unassembled WGS sequence"/>
</dbReference>
<comment type="caution">
    <text evidence="2">The sequence shown here is derived from an EMBL/GenBank/DDBJ whole genome shotgun (WGS) entry which is preliminary data.</text>
</comment>
<evidence type="ECO:0000313" key="3">
    <source>
        <dbReference type="Proteomes" id="UP000176187"/>
    </source>
</evidence>
<accession>A0A1F6WXN1</accession>
<evidence type="ECO:0000256" key="1">
    <source>
        <dbReference type="SAM" id="MobiDB-lite"/>
    </source>
</evidence>
<gene>
    <name evidence="2" type="ORF">A3A05_03540</name>
</gene>
<feature type="compositionally biased region" description="Gly residues" evidence="1">
    <location>
        <begin position="90"/>
        <end position="99"/>
    </location>
</feature>
<evidence type="ECO:0000313" key="2">
    <source>
        <dbReference type="EMBL" id="OGI86623.1"/>
    </source>
</evidence>
<proteinExistence type="predicted"/>